<sequence length="848" mass="96653">MRQQYGIFCLLVLFITGYQAQETSTLNPDWNGDPLLCTNNPVPTSAPGPIPPVPQFPRRAEFALERVEAKRILNITLPDQVTMYEYLYDYDANSLIMVKNANGFIDVEYFYYHILKKSTYIARQYCNVSDIPTNQEMDGASAVQTAAGWHIRPLNEFFLFASDDPNRRITPIYLGQDIVRGIPVDKWQTCIVDKPNYRTVRRIWTFAQRGVQTPVGVVGELAYPVQAIISASVDFPNGTQALEVDEVFNVLSYKPYIVETSVQLAPPKGVFCKTGEGQDLISLSDAHISWSNRFSVRVEASTSLSVQRQGFHIRYDSGRDGSSRRLRYDWQPPGSEDFQSVIHDYGNELTYTIDRRVGSCKIDAGTNIDDVNPGSNPIAFFIKNEAMFLYSPPEKAWEFNGLRACRGNAIVCTVLTMQKDSFPPMVESDLGEPTGENWGATNIEYAWSMRSPFSRPMFNRSKQFDYPVSLYLRLFRLNNPEAGFSPQNIRTENIEYEFYEMNHERHPQDFDVSICYRSLNYEYLHLVFTLNVNRGDVIDGNHIDRRELEGYVHFTLMNHTGVQFSRITDLEIDHERVSNDVTVFFTLLGRTPKPGSPSGFADEITAQEGHDRLRTAINNGQYTFSFRMRNNSTVQFNAATNSLKSSKHYVSTHSAGRRNTVETYSSGAQALAIILGLIIGIVVGAIIAAVVRIVRKEPMPDMPTSIRNPLPSINFHSKKSSPAAANTHIDEWNNRPIGKLNQGRRIDYVLQHRPIEVLNDYLFAFASHVSYWDSEDTMLLIMKEILKLDNFEPEPQYETIEQMIKSNVLNYFVTDQTVKMNELRPYLANLEQLSRLISDPTNLVPRLR</sequence>
<name>A0A814XGQ7_9BILA</name>
<gene>
    <name evidence="4" type="ORF">VCS650_LOCUS26422</name>
</gene>
<dbReference type="PROSITE" id="PS51043">
    <property type="entry name" value="DDHD"/>
    <property type="match status" value="1"/>
</dbReference>
<accession>A0A814XGQ7</accession>
<comment type="caution">
    <text evidence="4">The sequence shown here is derived from an EMBL/GenBank/DDBJ whole genome shotgun (WGS) entry which is preliminary data.</text>
</comment>
<dbReference type="PANTHER" id="PTHR36902:SF1">
    <property type="entry name" value="ENRICHED IN SURFACE-LABELED PROTEOME PROTEIN 9"/>
    <property type="match status" value="1"/>
</dbReference>
<dbReference type="EMBL" id="CAJNON010000355">
    <property type="protein sequence ID" value="CAF1215499.1"/>
    <property type="molecule type" value="Genomic_DNA"/>
</dbReference>
<feature type="chain" id="PRO_5032521092" description="DDHD domain-containing protein" evidence="2">
    <location>
        <begin position="21"/>
        <end position="848"/>
    </location>
</feature>
<dbReference type="Pfam" id="PF25898">
    <property type="entry name" value="LolA_2nd_metazoa"/>
    <property type="match status" value="1"/>
</dbReference>
<feature type="transmembrane region" description="Helical" evidence="1">
    <location>
        <begin position="670"/>
        <end position="694"/>
    </location>
</feature>
<dbReference type="InterPro" id="IPR004177">
    <property type="entry name" value="DDHD_dom"/>
</dbReference>
<dbReference type="InterPro" id="IPR058265">
    <property type="entry name" value="DUF7959"/>
</dbReference>
<dbReference type="InterPro" id="IPR058831">
    <property type="entry name" value="LolA-like_dom_2nd"/>
</dbReference>
<evidence type="ECO:0000256" key="1">
    <source>
        <dbReference type="SAM" id="Phobius"/>
    </source>
</evidence>
<protein>
    <recommendedName>
        <fullName evidence="3">DDHD domain-containing protein</fullName>
    </recommendedName>
</protein>
<feature type="signal peptide" evidence="2">
    <location>
        <begin position="1"/>
        <end position="20"/>
    </location>
</feature>
<evidence type="ECO:0000313" key="4">
    <source>
        <dbReference type="EMBL" id="CAF1215499.1"/>
    </source>
</evidence>
<dbReference type="Proteomes" id="UP000663891">
    <property type="component" value="Unassembled WGS sequence"/>
</dbReference>
<organism evidence="4 5">
    <name type="scientific">Adineta steineri</name>
    <dbReference type="NCBI Taxonomy" id="433720"/>
    <lineage>
        <taxon>Eukaryota</taxon>
        <taxon>Metazoa</taxon>
        <taxon>Spiralia</taxon>
        <taxon>Gnathifera</taxon>
        <taxon>Rotifera</taxon>
        <taxon>Eurotatoria</taxon>
        <taxon>Bdelloidea</taxon>
        <taxon>Adinetida</taxon>
        <taxon>Adinetidae</taxon>
        <taxon>Adineta</taxon>
    </lineage>
</organism>
<keyword evidence="1" id="KW-1133">Transmembrane helix</keyword>
<keyword evidence="2" id="KW-0732">Signal</keyword>
<dbReference type="AlphaFoldDB" id="A0A814XGQ7"/>
<dbReference type="PANTHER" id="PTHR36902">
    <property type="entry name" value="ENRICHED IN SURFACE-LABELED PROTEOME PROTEIN 9"/>
    <property type="match status" value="1"/>
</dbReference>
<feature type="domain" description="DDHD" evidence="3">
    <location>
        <begin position="577"/>
        <end position="787"/>
    </location>
</feature>
<dbReference type="OrthoDB" id="5983572at2759"/>
<dbReference type="Pfam" id="PF02862">
    <property type="entry name" value="DDHD"/>
    <property type="match status" value="1"/>
</dbReference>
<dbReference type="SMART" id="SM01127">
    <property type="entry name" value="DDHD"/>
    <property type="match status" value="1"/>
</dbReference>
<dbReference type="Pfam" id="PF25899">
    <property type="entry name" value="DUF7959"/>
    <property type="match status" value="1"/>
</dbReference>
<dbReference type="GO" id="GO:0046872">
    <property type="term" value="F:metal ion binding"/>
    <property type="evidence" value="ECO:0007669"/>
    <property type="project" value="InterPro"/>
</dbReference>
<keyword evidence="1" id="KW-0812">Transmembrane</keyword>
<keyword evidence="1" id="KW-0472">Membrane</keyword>
<reference evidence="4" key="1">
    <citation type="submission" date="2021-02" db="EMBL/GenBank/DDBJ databases">
        <authorList>
            <person name="Nowell W R."/>
        </authorList>
    </citation>
    <scope>NUCLEOTIDE SEQUENCE</scope>
</reference>
<evidence type="ECO:0000313" key="5">
    <source>
        <dbReference type="Proteomes" id="UP000663891"/>
    </source>
</evidence>
<proteinExistence type="predicted"/>
<evidence type="ECO:0000256" key="2">
    <source>
        <dbReference type="SAM" id="SignalP"/>
    </source>
</evidence>
<evidence type="ECO:0000259" key="3">
    <source>
        <dbReference type="PROSITE" id="PS51043"/>
    </source>
</evidence>